<organism evidence="2 3">
    <name type="scientific">Gossypium trilobum</name>
    <dbReference type="NCBI Taxonomy" id="34281"/>
    <lineage>
        <taxon>Eukaryota</taxon>
        <taxon>Viridiplantae</taxon>
        <taxon>Streptophyta</taxon>
        <taxon>Embryophyta</taxon>
        <taxon>Tracheophyta</taxon>
        <taxon>Spermatophyta</taxon>
        <taxon>Magnoliopsida</taxon>
        <taxon>eudicotyledons</taxon>
        <taxon>Gunneridae</taxon>
        <taxon>Pentapetalae</taxon>
        <taxon>rosids</taxon>
        <taxon>malvids</taxon>
        <taxon>Malvales</taxon>
        <taxon>Malvaceae</taxon>
        <taxon>Malvoideae</taxon>
        <taxon>Gossypium</taxon>
    </lineage>
</organism>
<proteinExistence type="predicted"/>
<feature type="domain" description="Retrotransposon gag" evidence="1">
    <location>
        <begin position="191"/>
        <end position="253"/>
    </location>
</feature>
<dbReference type="InterPro" id="IPR005162">
    <property type="entry name" value="Retrotrans_gag_dom"/>
</dbReference>
<accession>A0A7J9EG24</accession>
<evidence type="ECO:0000313" key="3">
    <source>
        <dbReference type="Proteomes" id="UP000593568"/>
    </source>
</evidence>
<dbReference type="Proteomes" id="UP000593568">
    <property type="component" value="Unassembled WGS sequence"/>
</dbReference>
<dbReference type="EMBL" id="JABEZW010000008">
    <property type="protein sequence ID" value="MBA0771969.1"/>
    <property type="molecule type" value="Genomic_DNA"/>
</dbReference>
<name>A0A7J9EG24_9ROSI</name>
<evidence type="ECO:0000313" key="2">
    <source>
        <dbReference type="EMBL" id="MBA0771969.1"/>
    </source>
</evidence>
<dbReference type="Pfam" id="PF03732">
    <property type="entry name" value="Retrotrans_gag"/>
    <property type="match status" value="1"/>
</dbReference>
<comment type="caution">
    <text evidence="2">The sequence shown here is derived from an EMBL/GenBank/DDBJ whole genome shotgun (WGS) entry which is preliminary data.</text>
</comment>
<sequence length="256" mass="29822">MEVYRLDGDHLARKNWLDSFASAIQIGALEEFLRNPHLNTVGISKEKFKQRRAKRLVPLREMLLAVEEHIGKLEESIGDVIKLHNTLGERIDDLWKYSRDFVIMCLTFNRNNVQELLNSQRKKLKERNNALEAMGKECRVQDSVTKMSQSQKILWGQGLHAMWAISYGGWKTTSVPKASQMIRLRSTNKRKSEIGTQQEFQCELKEQFYLEFAKEKAQAKLQWLTQWGTVGEYVQEFKELMLQVSDVTKKKALPAF</sequence>
<keyword evidence="3" id="KW-1185">Reference proteome</keyword>
<evidence type="ECO:0000259" key="1">
    <source>
        <dbReference type="Pfam" id="PF03732"/>
    </source>
</evidence>
<protein>
    <recommendedName>
        <fullName evidence="1">Retrotransposon gag domain-containing protein</fullName>
    </recommendedName>
</protein>
<gene>
    <name evidence="2" type="ORF">Gotri_007424</name>
</gene>
<reference evidence="2 3" key="1">
    <citation type="journal article" date="2019" name="Genome Biol. Evol.">
        <title>Insights into the evolution of the New World diploid cottons (Gossypium, subgenus Houzingenia) based on genome sequencing.</title>
        <authorList>
            <person name="Grover C.E."/>
            <person name="Arick M.A. 2nd"/>
            <person name="Thrash A."/>
            <person name="Conover J.L."/>
            <person name="Sanders W.S."/>
            <person name="Peterson D.G."/>
            <person name="Frelichowski J.E."/>
            <person name="Scheffler J.A."/>
            <person name="Scheffler B.E."/>
            <person name="Wendel J.F."/>
        </authorList>
    </citation>
    <scope>NUCLEOTIDE SEQUENCE [LARGE SCALE GENOMIC DNA]</scope>
    <source>
        <strain evidence="2">8</strain>
        <tissue evidence="2">Leaf</tissue>
    </source>
</reference>
<dbReference type="AlphaFoldDB" id="A0A7J9EG24"/>